<dbReference type="RefSeq" id="WP_230339158.1">
    <property type="nucleotide sequence ID" value="NZ_CP069798.1"/>
</dbReference>
<evidence type="ECO:0000313" key="2">
    <source>
        <dbReference type="Proteomes" id="UP000653156"/>
    </source>
</evidence>
<reference evidence="1" key="1">
    <citation type="submission" date="2021-02" db="EMBL/GenBank/DDBJ databases">
        <title>Neisseriaceae sp. 26B isolated from the cloaca of a Common Toad-headed Turtle (Mesoclemmys nasuta).</title>
        <authorList>
            <person name="Spergser J."/>
            <person name="Busse H.-J."/>
        </authorList>
    </citation>
    <scope>NUCLEOTIDE SEQUENCE</scope>
    <source>
        <strain evidence="1">26B</strain>
    </source>
</reference>
<dbReference type="EMBL" id="CP069798">
    <property type="protein sequence ID" value="QRQ81854.1"/>
    <property type="molecule type" value="Genomic_DNA"/>
</dbReference>
<sequence>MPNTGGGAVKIMLFRGGNKTAAAMPNPFAAMQTLAAIGLNKMFTDIVDNFVGKLVDGAQNADKSSLASGLPKK</sequence>
<proteinExistence type="predicted"/>
<protein>
    <submittedName>
        <fullName evidence="1">Uncharacterized protein</fullName>
    </submittedName>
</protein>
<dbReference type="Proteomes" id="UP000653156">
    <property type="component" value="Chromosome"/>
</dbReference>
<dbReference type="KEGG" id="ptes:JQU52_14535"/>
<dbReference type="AlphaFoldDB" id="A0A892ZJX7"/>
<gene>
    <name evidence="1" type="ORF">JQU52_14535</name>
</gene>
<organism evidence="1 2">
    <name type="scientific">Paralysiella testudinis</name>
    <dbReference type="NCBI Taxonomy" id="2809020"/>
    <lineage>
        <taxon>Bacteria</taxon>
        <taxon>Pseudomonadati</taxon>
        <taxon>Pseudomonadota</taxon>
        <taxon>Betaproteobacteria</taxon>
        <taxon>Neisseriales</taxon>
        <taxon>Neisseriaceae</taxon>
        <taxon>Paralysiella</taxon>
    </lineage>
</organism>
<name>A0A892ZJX7_9NEIS</name>
<evidence type="ECO:0000313" key="1">
    <source>
        <dbReference type="EMBL" id="QRQ81854.1"/>
    </source>
</evidence>
<accession>A0A892ZJX7</accession>
<keyword evidence="2" id="KW-1185">Reference proteome</keyword>